<name>A0ABC9B7M9_9POAL</name>
<protein>
    <recommendedName>
        <fullName evidence="6">F-box domain-containing protein</fullName>
    </recommendedName>
</protein>
<dbReference type="PANTHER" id="PTHR32133:SF378">
    <property type="entry name" value="F-BOX DOMAIN CONTAINING PROTEIN, EXPRESSED"/>
    <property type="match status" value="1"/>
</dbReference>
<dbReference type="EMBL" id="OZ075134">
    <property type="protein sequence ID" value="CAL4995771.1"/>
    <property type="molecule type" value="Genomic_DNA"/>
</dbReference>
<proteinExistence type="predicted"/>
<evidence type="ECO:0000259" key="2">
    <source>
        <dbReference type="Pfam" id="PF00646"/>
    </source>
</evidence>
<feature type="region of interest" description="Disordered" evidence="1">
    <location>
        <begin position="1"/>
        <end position="41"/>
    </location>
</feature>
<dbReference type="InterPro" id="IPR056594">
    <property type="entry name" value="AT5G49610-like_b-prop"/>
</dbReference>
<dbReference type="InterPro" id="IPR001810">
    <property type="entry name" value="F-box_dom"/>
</dbReference>
<feature type="domain" description="F-box protein AT5G49610-like beta-propeller" evidence="3">
    <location>
        <begin position="146"/>
        <end position="418"/>
    </location>
</feature>
<evidence type="ECO:0000256" key="1">
    <source>
        <dbReference type="SAM" id="MobiDB-lite"/>
    </source>
</evidence>
<evidence type="ECO:0000313" key="5">
    <source>
        <dbReference type="Proteomes" id="UP001497457"/>
    </source>
</evidence>
<dbReference type="Pfam" id="PF00646">
    <property type="entry name" value="F-box"/>
    <property type="match status" value="1"/>
</dbReference>
<evidence type="ECO:0000313" key="4">
    <source>
        <dbReference type="EMBL" id="CAL4995771.1"/>
    </source>
</evidence>
<dbReference type="SUPFAM" id="SSF81383">
    <property type="entry name" value="F-box domain"/>
    <property type="match status" value="1"/>
</dbReference>
<dbReference type="AlphaFoldDB" id="A0ABC9B7M9"/>
<dbReference type="InterPro" id="IPR036047">
    <property type="entry name" value="F-box-like_dom_sf"/>
</dbReference>
<gene>
    <name evidence="4" type="ORF">URODEC1_LOCUS62531</name>
</gene>
<dbReference type="Proteomes" id="UP001497457">
    <property type="component" value="Chromosome 24b"/>
</dbReference>
<keyword evidence="5" id="KW-1185">Reference proteome</keyword>
<dbReference type="Gene3D" id="1.20.1280.50">
    <property type="match status" value="1"/>
</dbReference>
<feature type="compositionally biased region" description="Basic and acidic residues" evidence="1">
    <location>
        <begin position="30"/>
        <end position="40"/>
    </location>
</feature>
<dbReference type="PANTHER" id="PTHR32133">
    <property type="entry name" value="OS07G0120400 PROTEIN"/>
    <property type="match status" value="1"/>
</dbReference>
<accession>A0ABC9B7M9</accession>
<reference evidence="4" key="1">
    <citation type="submission" date="2024-10" db="EMBL/GenBank/DDBJ databases">
        <authorList>
            <person name="Ryan C."/>
        </authorList>
    </citation>
    <scope>NUCLEOTIDE SEQUENCE [LARGE SCALE GENOMIC DNA]</scope>
</reference>
<organism evidence="4 5">
    <name type="scientific">Urochloa decumbens</name>
    <dbReference type="NCBI Taxonomy" id="240449"/>
    <lineage>
        <taxon>Eukaryota</taxon>
        <taxon>Viridiplantae</taxon>
        <taxon>Streptophyta</taxon>
        <taxon>Embryophyta</taxon>
        <taxon>Tracheophyta</taxon>
        <taxon>Spermatophyta</taxon>
        <taxon>Magnoliopsida</taxon>
        <taxon>Liliopsida</taxon>
        <taxon>Poales</taxon>
        <taxon>Poaceae</taxon>
        <taxon>PACMAD clade</taxon>
        <taxon>Panicoideae</taxon>
        <taxon>Panicodae</taxon>
        <taxon>Paniceae</taxon>
        <taxon>Melinidinae</taxon>
        <taxon>Urochloa</taxon>
    </lineage>
</organism>
<evidence type="ECO:0008006" key="6">
    <source>
        <dbReference type="Google" id="ProtNLM"/>
    </source>
</evidence>
<dbReference type="Pfam" id="PF23635">
    <property type="entry name" value="Beta-prop_AT5G49610-like"/>
    <property type="match status" value="1"/>
</dbReference>
<feature type="domain" description="F-box" evidence="2">
    <location>
        <begin position="48"/>
        <end position="86"/>
    </location>
</feature>
<evidence type="ECO:0000259" key="3">
    <source>
        <dbReference type="Pfam" id="PF23635"/>
    </source>
</evidence>
<sequence length="421" mass="46926">MDDQGSPPLLPRRRSRSLSEIPELGPSQATRDKRRLEMGRRPSPIDVDDLLAEILLRLPALPSSLPRASLVCTRWRRIVTDPDFLRRFRARHWKPLGVFLTRSQSGREDISFRFISDPLGSIPPGRFSVPPVRAGAGDDDYTWVFLGCRHGRVLLIDRNRHGYGRQMLVWNPIAAEHHLLDAPHFLDRQWNRYGNVQGAVICASGHEGSFKVALAWDGGHSAHACVYSCVYSSETGEWGDVLSTAAQRESGFILVGFWNVLVGNSLYWLLFGFGSQLHIVQLDFGSQNLAVIEVPSDVYANHRGLCLTTLANGGGLSLMVMAANLRAQLWERAPDSDGTARWMLGGTIELDKLLSLRPGFPECRAILGVEGDHNVMFVSTYRGVFMVHLESMQFEKIFKTNPFIDGGTIHPFTTLHAPGTC</sequence>